<dbReference type="AlphaFoldDB" id="A0A0A5FYZ2"/>
<dbReference type="Proteomes" id="UP000030401">
    <property type="component" value="Unassembled WGS sequence"/>
</dbReference>
<keyword evidence="3" id="KW-1185">Reference proteome</keyword>
<protein>
    <recommendedName>
        <fullName evidence="1">DUF1540 domain-containing protein</fullName>
    </recommendedName>
</protein>
<evidence type="ECO:0000313" key="2">
    <source>
        <dbReference type="EMBL" id="KGX84994.1"/>
    </source>
</evidence>
<accession>A0A0A5FYZ2</accession>
<proteinExistence type="predicted"/>
<comment type="caution">
    <text evidence="2">The sequence shown here is derived from an EMBL/GenBank/DDBJ whole genome shotgun (WGS) entry which is preliminary data.</text>
</comment>
<feature type="domain" description="DUF1540" evidence="1">
    <location>
        <begin position="5"/>
        <end position="47"/>
    </location>
</feature>
<reference evidence="2 3" key="1">
    <citation type="submission" date="2013-08" db="EMBL/GenBank/DDBJ databases">
        <authorList>
            <person name="Huang J."/>
            <person name="Wang G."/>
        </authorList>
    </citation>
    <scope>NUCLEOTIDE SEQUENCE [LARGE SCALE GENOMIC DNA]</scope>
    <source>
        <strain evidence="2 3">JSM 072002</strain>
    </source>
</reference>
<dbReference type="STRING" id="1385512.N784_11505"/>
<evidence type="ECO:0000259" key="1">
    <source>
        <dbReference type="Pfam" id="PF07561"/>
    </source>
</evidence>
<dbReference type="InterPro" id="IPR011437">
    <property type="entry name" value="DUF1540"/>
</dbReference>
<name>A0A0A5FYZ2_9BACI</name>
<sequence length="52" mass="5746">MALDVLCEVHNCVHNQQGQKCGADQIFVVSHKGRQASSQEETDCKTFQPENG</sequence>
<dbReference type="OrthoDB" id="1681234at2"/>
<dbReference type="eggNOG" id="ENOG5032N7W">
    <property type="taxonomic scope" value="Bacteria"/>
</dbReference>
<dbReference type="EMBL" id="AVPG01000028">
    <property type="protein sequence ID" value="KGX84994.1"/>
    <property type="molecule type" value="Genomic_DNA"/>
</dbReference>
<dbReference type="Pfam" id="PF07561">
    <property type="entry name" value="DUF1540"/>
    <property type="match status" value="1"/>
</dbReference>
<dbReference type="RefSeq" id="WP_084600276.1">
    <property type="nucleotide sequence ID" value="NZ_AVPG01000028.1"/>
</dbReference>
<organism evidence="2 3">
    <name type="scientific">Pontibacillus litoralis JSM 072002</name>
    <dbReference type="NCBI Taxonomy" id="1385512"/>
    <lineage>
        <taxon>Bacteria</taxon>
        <taxon>Bacillati</taxon>
        <taxon>Bacillota</taxon>
        <taxon>Bacilli</taxon>
        <taxon>Bacillales</taxon>
        <taxon>Bacillaceae</taxon>
        <taxon>Pontibacillus</taxon>
    </lineage>
</organism>
<gene>
    <name evidence="2" type="ORF">N784_11505</name>
</gene>
<evidence type="ECO:0000313" key="3">
    <source>
        <dbReference type="Proteomes" id="UP000030401"/>
    </source>
</evidence>